<comment type="caution">
    <text evidence="1">The sequence shown here is derived from an EMBL/GenBank/DDBJ whole genome shotgun (WGS) entry which is preliminary data.</text>
</comment>
<proteinExistence type="predicted"/>
<feature type="non-terminal residue" evidence="1">
    <location>
        <position position="1"/>
    </location>
</feature>
<name>A0A2K3KUC0_TRIPR</name>
<dbReference type="AlphaFoldDB" id="A0A2K3KUC0"/>
<feature type="non-terminal residue" evidence="1">
    <location>
        <position position="60"/>
    </location>
</feature>
<protein>
    <submittedName>
        <fullName evidence="1">Uncharacterized protein</fullName>
    </submittedName>
</protein>
<dbReference type="EMBL" id="ASHM01259511">
    <property type="protein sequence ID" value="PNX69877.1"/>
    <property type="molecule type" value="Genomic_DNA"/>
</dbReference>
<accession>A0A2K3KUC0</accession>
<evidence type="ECO:0000313" key="1">
    <source>
        <dbReference type="EMBL" id="PNX69877.1"/>
    </source>
</evidence>
<gene>
    <name evidence="1" type="ORF">L195_g064634</name>
</gene>
<reference evidence="1 2" key="2">
    <citation type="journal article" date="2017" name="Front. Plant Sci.">
        <title>Gene Classification and Mining of Molecular Markers Useful in Red Clover (Trifolium pratense) Breeding.</title>
        <authorList>
            <person name="Istvanek J."/>
            <person name="Dluhosova J."/>
            <person name="Dluhos P."/>
            <person name="Patkova L."/>
            <person name="Nedelnik J."/>
            <person name="Repkova J."/>
        </authorList>
    </citation>
    <scope>NUCLEOTIDE SEQUENCE [LARGE SCALE GENOMIC DNA]</scope>
    <source>
        <strain evidence="2">cv. Tatra</strain>
        <tissue evidence="1">Young leaves</tissue>
    </source>
</reference>
<sequence>LVLGICAPGIVEVPPDKPPSKPVAYEIDTSAHFYTEMATPDRDELIRWARDIALKLKFAI</sequence>
<organism evidence="1 2">
    <name type="scientific">Trifolium pratense</name>
    <name type="common">Red clover</name>
    <dbReference type="NCBI Taxonomy" id="57577"/>
    <lineage>
        <taxon>Eukaryota</taxon>
        <taxon>Viridiplantae</taxon>
        <taxon>Streptophyta</taxon>
        <taxon>Embryophyta</taxon>
        <taxon>Tracheophyta</taxon>
        <taxon>Spermatophyta</taxon>
        <taxon>Magnoliopsida</taxon>
        <taxon>eudicotyledons</taxon>
        <taxon>Gunneridae</taxon>
        <taxon>Pentapetalae</taxon>
        <taxon>rosids</taxon>
        <taxon>fabids</taxon>
        <taxon>Fabales</taxon>
        <taxon>Fabaceae</taxon>
        <taxon>Papilionoideae</taxon>
        <taxon>50 kb inversion clade</taxon>
        <taxon>NPAAA clade</taxon>
        <taxon>Hologalegina</taxon>
        <taxon>IRL clade</taxon>
        <taxon>Trifolieae</taxon>
        <taxon>Trifolium</taxon>
    </lineage>
</organism>
<evidence type="ECO:0000313" key="2">
    <source>
        <dbReference type="Proteomes" id="UP000236291"/>
    </source>
</evidence>
<dbReference type="Proteomes" id="UP000236291">
    <property type="component" value="Unassembled WGS sequence"/>
</dbReference>
<reference evidence="1 2" key="1">
    <citation type="journal article" date="2014" name="Am. J. Bot.">
        <title>Genome assembly and annotation for red clover (Trifolium pratense; Fabaceae).</title>
        <authorList>
            <person name="Istvanek J."/>
            <person name="Jaros M."/>
            <person name="Krenek A."/>
            <person name="Repkova J."/>
        </authorList>
    </citation>
    <scope>NUCLEOTIDE SEQUENCE [LARGE SCALE GENOMIC DNA]</scope>
    <source>
        <strain evidence="2">cv. Tatra</strain>
        <tissue evidence="1">Young leaves</tissue>
    </source>
</reference>